<comment type="caution">
    <text evidence="1">The sequence shown here is derived from an EMBL/GenBank/DDBJ whole genome shotgun (WGS) entry which is preliminary data.</text>
</comment>
<protein>
    <submittedName>
        <fullName evidence="1">Unnamed protein product</fullName>
    </submittedName>
</protein>
<sequence length="196" mass="22715">MKDQKQNKQEDEEEKIRFSVIDILQLLSGLLLLNAVLSYFFTSSATWGYDGKWLDPRYVYFVTTHPFNYPTFTVDEFAKYDGTDPRLPVYVAVNGTAFDVTINRGMYEPGSRYHLFAGHDCSRVLVNGCLHRPDQFNADLRGLDQKLIDRKLKGWLKYYEHHPHYWVVGTVVQNEGWLDGEPPEMCDDGLEFPGVH</sequence>
<evidence type="ECO:0000313" key="2">
    <source>
        <dbReference type="Proteomes" id="UP001165064"/>
    </source>
</evidence>
<evidence type="ECO:0000313" key="1">
    <source>
        <dbReference type="EMBL" id="GMF02212.1"/>
    </source>
</evidence>
<proteinExistence type="predicted"/>
<dbReference type="Proteomes" id="UP001165064">
    <property type="component" value="Unassembled WGS sequence"/>
</dbReference>
<organism evidence="1 2">
    <name type="scientific">Ambrosiozyma monospora</name>
    <name type="common">Yeast</name>
    <name type="synonym">Endomycopsis monosporus</name>
    <dbReference type="NCBI Taxonomy" id="43982"/>
    <lineage>
        <taxon>Eukaryota</taxon>
        <taxon>Fungi</taxon>
        <taxon>Dikarya</taxon>
        <taxon>Ascomycota</taxon>
        <taxon>Saccharomycotina</taxon>
        <taxon>Pichiomycetes</taxon>
        <taxon>Pichiales</taxon>
        <taxon>Pichiaceae</taxon>
        <taxon>Ambrosiozyma</taxon>
    </lineage>
</organism>
<dbReference type="EMBL" id="BSXS01012360">
    <property type="protein sequence ID" value="GMF02212.1"/>
    <property type="molecule type" value="Genomic_DNA"/>
</dbReference>
<gene>
    <name evidence="1" type="ORF">Amon02_001138900</name>
</gene>
<accession>A0ACB5U5W5</accession>
<reference evidence="1" key="1">
    <citation type="submission" date="2023-04" db="EMBL/GenBank/DDBJ databases">
        <title>Ambrosiozyma monospora NBRC 10751.</title>
        <authorList>
            <person name="Ichikawa N."/>
            <person name="Sato H."/>
            <person name="Tonouchi N."/>
        </authorList>
    </citation>
    <scope>NUCLEOTIDE SEQUENCE</scope>
    <source>
        <strain evidence="1">NBRC 10751</strain>
    </source>
</reference>
<keyword evidence="2" id="KW-1185">Reference proteome</keyword>
<name>A0ACB5U5W5_AMBMO</name>